<feature type="region of interest" description="Disordered" evidence="5">
    <location>
        <begin position="1010"/>
        <end position="1068"/>
    </location>
</feature>
<dbReference type="Gene3D" id="3.30.470.160">
    <property type="entry name" value="Inositol polyphosphate kinase"/>
    <property type="match status" value="1"/>
</dbReference>
<feature type="compositionally biased region" description="Low complexity" evidence="5">
    <location>
        <begin position="667"/>
        <end position="678"/>
    </location>
</feature>
<feature type="compositionally biased region" description="Low complexity" evidence="5">
    <location>
        <begin position="468"/>
        <end position="481"/>
    </location>
</feature>
<feature type="compositionally biased region" description="Polar residues" evidence="5">
    <location>
        <begin position="347"/>
        <end position="360"/>
    </location>
</feature>
<reference evidence="6 7" key="1">
    <citation type="journal article" date="2018" name="Mol. Biol. Evol.">
        <title>Broad Genomic Sampling Reveals a Smut Pathogenic Ancestry of the Fungal Clade Ustilaginomycotina.</title>
        <authorList>
            <person name="Kijpornyongpan T."/>
            <person name="Mondo S.J."/>
            <person name="Barry K."/>
            <person name="Sandor L."/>
            <person name="Lee J."/>
            <person name="Lipzen A."/>
            <person name="Pangilinan J."/>
            <person name="LaButti K."/>
            <person name="Hainaut M."/>
            <person name="Henrissat B."/>
            <person name="Grigoriev I.V."/>
            <person name="Spatafora J.W."/>
            <person name="Aime M.C."/>
        </authorList>
    </citation>
    <scope>NUCLEOTIDE SEQUENCE [LARGE SCALE GENOMIC DNA]</scope>
    <source>
        <strain evidence="6 7">MCA 3645</strain>
    </source>
</reference>
<feature type="compositionally biased region" description="Low complexity" evidence="5">
    <location>
        <begin position="319"/>
        <end position="336"/>
    </location>
</feature>
<dbReference type="GO" id="GO:0005634">
    <property type="term" value="C:nucleus"/>
    <property type="evidence" value="ECO:0007669"/>
    <property type="project" value="TreeGrafter"/>
</dbReference>
<evidence type="ECO:0000313" key="6">
    <source>
        <dbReference type="EMBL" id="PWZ00916.1"/>
    </source>
</evidence>
<dbReference type="GO" id="GO:0046854">
    <property type="term" value="P:phosphatidylinositol phosphate biosynthetic process"/>
    <property type="evidence" value="ECO:0007669"/>
    <property type="project" value="TreeGrafter"/>
</dbReference>
<dbReference type="EC" id="2.7.-.-" evidence="4"/>
<feature type="compositionally biased region" description="Polar residues" evidence="5">
    <location>
        <begin position="513"/>
        <end position="528"/>
    </location>
</feature>
<dbReference type="InterPro" id="IPR005522">
    <property type="entry name" value="IPK"/>
</dbReference>
<dbReference type="InParanoid" id="A0A317XRH3"/>
<keyword evidence="7" id="KW-1185">Reference proteome</keyword>
<dbReference type="Proteomes" id="UP000246740">
    <property type="component" value="Unassembled WGS sequence"/>
</dbReference>
<feature type="region of interest" description="Disordered" evidence="5">
    <location>
        <begin position="909"/>
        <end position="974"/>
    </location>
</feature>
<dbReference type="GO" id="GO:0000824">
    <property type="term" value="F:inositol-1,4,5,6-tetrakisphosphate 3-kinase activity"/>
    <property type="evidence" value="ECO:0007669"/>
    <property type="project" value="TreeGrafter"/>
</dbReference>
<evidence type="ECO:0000256" key="4">
    <source>
        <dbReference type="RuleBase" id="RU363090"/>
    </source>
</evidence>
<evidence type="ECO:0000313" key="7">
    <source>
        <dbReference type="Proteomes" id="UP000246740"/>
    </source>
</evidence>
<feature type="region of interest" description="Disordered" evidence="5">
    <location>
        <begin position="188"/>
        <end position="239"/>
    </location>
</feature>
<dbReference type="EMBL" id="KZ819191">
    <property type="protein sequence ID" value="PWZ00916.1"/>
    <property type="molecule type" value="Genomic_DNA"/>
</dbReference>
<keyword evidence="2 4" id="KW-0808">Transferase</keyword>
<feature type="compositionally biased region" description="Polar residues" evidence="5">
    <location>
        <begin position="1153"/>
        <end position="1183"/>
    </location>
</feature>
<feature type="compositionally biased region" description="Polar residues" evidence="5">
    <location>
        <begin position="271"/>
        <end position="296"/>
    </location>
</feature>
<dbReference type="OrthoDB" id="2573163at2759"/>
<evidence type="ECO:0000256" key="2">
    <source>
        <dbReference type="ARBA" id="ARBA00022679"/>
    </source>
</evidence>
<feature type="compositionally biased region" description="Basic and acidic residues" evidence="5">
    <location>
        <begin position="482"/>
        <end position="505"/>
    </location>
</feature>
<dbReference type="GO" id="GO:0008440">
    <property type="term" value="F:inositol-1,4,5-trisphosphate 3-kinase activity"/>
    <property type="evidence" value="ECO:0007669"/>
    <property type="project" value="TreeGrafter"/>
</dbReference>
<feature type="region of interest" description="Disordered" evidence="5">
    <location>
        <begin position="1"/>
        <end position="28"/>
    </location>
</feature>
<name>A0A317XRH3_9BASI</name>
<feature type="compositionally biased region" description="Basic and acidic residues" evidence="5">
    <location>
        <begin position="534"/>
        <end position="543"/>
    </location>
</feature>
<feature type="compositionally biased region" description="Pro residues" evidence="5">
    <location>
        <begin position="1315"/>
        <end position="1325"/>
    </location>
</feature>
<feature type="region of interest" description="Disordered" evidence="5">
    <location>
        <begin position="270"/>
        <end position="423"/>
    </location>
</feature>
<feature type="region of interest" description="Disordered" evidence="5">
    <location>
        <begin position="711"/>
        <end position="850"/>
    </location>
</feature>
<sequence>MRFMLDWSPPVEDASQAGNKPDIPDAARPPSSIRDFCTRCNHSCPRSTTTIGLRGAACAPAAHTISVKRQLQIRLGFVTKSTPPPPSSALAGCFGRGRRRKIRSWLLPTRSLDTGSTTHGARNCAFLPHAPRQSYRSETIPLPSFATHGPLRRRITATTITNCDQPGLASSDDTRTSRFSHYRIATGIRGTSMAERREDAAVAGRQPPANPASSQHPLHPSSSSSPGSSPPSAARAALSTTASMLVDRNASAAPTGPSLHVCLPPNFPQPVETSFSPPASRTNASTSTSPSINQLLSPHLASSVVSTRGTNNGGTSLESSSRNSQASTSAAFSMPAASPPFPAGFTLQGSIGSSGSSTRPHSGPFMGQPFSLDGARTTSYTNPDAPFSPPETYTFSRPPPMRRDSPGTKSAKSTPGRSLTIDQHDYESALYPEMRDPNRKEFELNLPPSMLSSGRKASVSLHLFKETSSSSSSASKPSIHSPTRDGKTASKGADARLRSDYVDRSARRKMPSRSATMVTPSQRATRANWSHLEWLPEREDSARSDATTSTGLAVPLDALSLLARPATPSSLLGHTKLPSPHLADDIDAFSAASAPPAGPSDPTGDPIVTGRFERRAQTIASPESVAADLKSQAYLDEPIEALEPLPIPISSGPALRRSERADARGVSSTSTASAPTSSNFQRHSSVPETTWEGASWQNPLSMTRRRSLGEIAASSSDYEDDDIDASDLDDDEDEDEEDDAHDGGELGFSSQDDGEGMSSFDHDLDDRDDPQLSGSEWDAKEADDEQQDRGKPFTAASASFVRRSGAAATDAGVASDGSRPASSMTKRRSVRRESTLSSQGPPAVVQLQPFNNQVGGHNSIFQFSKRAVCKPLVGRENEFYEAVEREHPSLLAFIPQYLGVLNVTYRHNEERATDGPKLHRSVSSREPSSMDHAGDLGADADDSANRGGVRKPDLSRSNSEIVSGPSRRKVFEGQEDWGKEIPEVSLDLNRHMVPEWMLRRCRLPVNAGSLLRGRASQDGTPASSRGSSRPRPPRDATSLERDSSSRNAIQRDVPQPLSSSAGRAEPPVSALASFERAARSSLDPAVPLAMQSHLTGADSPTASPDASPKSTRSMGHGLDWGGRGNRHRSAADSAAHLGAPRSSALEQRARSPGISSLSMTSRTPSENNGSQILPPSQSPSMTGSAYVPGHSSSNSIHGKGITTVNRRLQEQVLREVFSSPMLKDGSEARYGSSAKRNARKNRRRLAKAWEESEEGERLRITRNLAPTRQDLAVGPLRDLRTPEPVSSGRMSVASEFTPTAASSPVLYRGQTRHPSTPPRTPPLAPSPAVKRHIDRADHSSTSMRTSSQEAGLTRRVLSDVSLAVKAKPVDLTTEESAETHTPLRDAGSTQIPTIRETEAAIERLDLNEDHPETQRNEVAEVEADVPATAPESAQTRQEQFLLMEDLTGRLKSPCVLDLKMGTRQYGLDATDAKKRSQTKKCDKTTSRSHGVRICGMQVYDCVQKTFIFQDKYYGRKVLPEEFPSALGRFFHDGTRTLMHHVPLIVQKIYHLAWIVWHLRGYRFYASSLLFIYDGDCNTQRKLEDEFDQRCMQGIGGRVPPSQMVPGTQLRGEGLADTEPAAEEVDGANSYSIGSSPLLGPVGETGLRRRRRKGEINIRIIDFAHCTTGHDYDYSHVADDLSAAASLNPSDVRSDQEGSLPVARFPPKLIDGPDSGYLYGLKNLAASFEEIWNMERERRARARAQLAEDTGKSPDEIQTDADGYFIGDIGPLQVEGGEASFVRYGEMVPGCLRSSIVALVPVFGGRGRGLVEDRGKDFEHLVFEELLNVGESELARDGLVVPVQKRFELGTEASSLSQLDGVLVVHEDAVHVVGSVETVCATRFGDANLAARFQLLAGTGPRDVIG</sequence>
<dbReference type="PANTHER" id="PTHR12400:SF21">
    <property type="entry name" value="KINASE"/>
    <property type="match status" value="1"/>
</dbReference>
<feature type="region of interest" description="Disordered" evidence="5">
    <location>
        <begin position="1307"/>
        <end position="1352"/>
    </location>
</feature>
<evidence type="ECO:0000256" key="5">
    <source>
        <dbReference type="SAM" id="MobiDB-lite"/>
    </source>
</evidence>
<organism evidence="6 7">
    <name type="scientific">Testicularia cyperi</name>
    <dbReference type="NCBI Taxonomy" id="1882483"/>
    <lineage>
        <taxon>Eukaryota</taxon>
        <taxon>Fungi</taxon>
        <taxon>Dikarya</taxon>
        <taxon>Basidiomycota</taxon>
        <taxon>Ustilaginomycotina</taxon>
        <taxon>Ustilaginomycetes</taxon>
        <taxon>Ustilaginales</taxon>
        <taxon>Anthracoideaceae</taxon>
        <taxon>Testicularia</taxon>
    </lineage>
</organism>
<gene>
    <name evidence="6" type="ORF">BCV70DRAFT_230966</name>
</gene>
<feature type="compositionally biased region" description="Polar residues" evidence="5">
    <location>
        <begin position="407"/>
        <end position="421"/>
    </location>
</feature>
<feature type="region of interest" description="Disordered" evidence="5">
    <location>
        <begin position="1370"/>
        <end position="1393"/>
    </location>
</feature>
<feature type="compositionally biased region" description="Polar residues" evidence="5">
    <location>
        <begin position="303"/>
        <end position="318"/>
    </location>
</feature>
<feature type="compositionally biased region" description="Acidic residues" evidence="5">
    <location>
        <begin position="717"/>
        <end position="740"/>
    </location>
</feature>
<comment type="similarity">
    <text evidence="1 4">Belongs to the inositol phosphokinase (IPK) family.</text>
</comment>
<feature type="compositionally biased region" description="Basic and acidic residues" evidence="5">
    <location>
        <begin position="1032"/>
        <end position="1044"/>
    </location>
</feature>
<feature type="compositionally biased region" description="Low complexity" evidence="5">
    <location>
        <begin position="211"/>
        <end position="239"/>
    </location>
</feature>
<feature type="compositionally biased region" description="Polar residues" evidence="5">
    <location>
        <begin position="1339"/>
        <end position="1350"/>
    </location>
</feature>
<dbReference type="STRING" id="1882483.A0A317XRH3"/>
<accession>A0A317XRH3</accession>
<dbReference type="Pfam" id="PF03770">
    <property type="entry name" value="IPK"/>
    <property type="match status" value="1"/>
</dbReference>
<protein>
    <recommendedName>
        <fullName evidence="4">Kinase</fullName>
        <ecNumber evidence="4">2.7.-.-</ecNumber>
    </recommendedName>
</protein>
<dbReference type="InterPro" id="IPR038286">
    <property type="entry name" value="IPK_sf"/>
</dbReference>
<feature type="region of interest" description="Disordered" evidence="5">
    <location>
        <begin position="1094"/>
        <end position="1198"/>
    </location>
</feature>
<dbReference type="GO" id="GO:0032958">
    <property type="term" value="P:inositol phosphate biosynthetic process"/>
    <property type="evidence" value="ECO:0007669"/>
    <property type="project" value="InterPro"/>
</dbReference>
<feature type="compositionally biased region" description="Polar residues" evidence="5">
    <location>
        <begin position="1094"/>
        <end position="1113"/>
    </location>
</feature>
<evidence type="ECO:0000256" key="1">
    <source>
        <dbReference type="ARBA" id="ARBA00007374"/>
    </source>
</evidence>
<dbReference type="GO" id="GO:0005737">
    <property type="term" value="C:cytoplasm"/>
    <property type="evidence" value="ECO:0007669"/>
    <property type="project" value="TreeGrafter"/>
</dbReference>
<dbReference type="SUPFAM" id="SSF56104">
    <property type="entry name" value="SAICAR synthase-like"/>
    <property type="match status" value="1"/>
</dbReference>
<keyword evidence="3 4" id="KW-0418">Kinase</keyword>
<dbReference type="PANTHER" id="PTHR12400">
    <property type="entry name" value="INOSITOL POLYPHOSPHATE KINASE"/>
    <property type="match status" value="1"/>
</dbReference>
<feature type="region of interest" description="Disordered" evidence="5">
    <location>
        <begin position="644"/>
        <end position="697"/>
    </location>
</feature>
<evidence type="ECO:0000256" key="3">
    <source>
        <dbReference type="ARBA" id="ARBA00022777"/>
    </source>
</evidence>
<proteinExistence type="inferred from homology"/>
<feature type="region of interest" description="Disordered" evidence="5">
    <location>
        <begin position="466"/>
        <end position="545"/>
    </location>
</feature>
<feature type="compositionally biased region" description="Polar residues" evidence="5">
    <location>
        <begin position="679"/>
        <end position="688"/>
    </location>
</feature>